<organism evidence="1 2">
    <name type="scientific">Synaphobranchus kaupii</name>
    <name type="common">Kaup's arrowtooth eel</name>
    <dbReference type="NCBI Taxonomy" id="118154"/>
    <lineage>
        <taxon>Eukaryota</taxon>
        <taxon>Metazoa</taxon>
        <taxon>Chordata</taxon>
        <taxon>Craniata</taxon>
        <taxon>Vertebrata</taxon>
        <taxon>Euteleostomi</taxon>
        <taxon>Actinopterygii</taxon>
        <taxon>Neopterygii</taxon>
        <taxon>Teleostei</taxon>
        <taxon>Anguilliformes</taxon>
        <taxon>Synaphobranchidae</taxon>
        <taxon>Synaphobranchus</taxon>
    </lineage>
</organism>
<gene>
    <name evidence="1" type="ORF">SKAU_G00364340</name>
</gene>
<comment type="caution">
    <text evidence="1">The sequence shown here is derived from an EMBL/GenBank/DDBJ whole genome shotgun (WGS) entry which is preliminary data.</text>
</comment>
<dbReference type="Proteomes" id="UP001152622">
    <property type="component" value="Chromosome 18"/>
</dbReference>
<keyword evidence="2" id="KW-1185">Reference proteome</keyword>
<protein>
    <submittedName>
        <fullName evidence="1">Uncharacterized protein</fullName>
    </submittedName>
</protein>
<proteinExistence type="predicted"/>
<evidence type="ECO:0000313" key="1">
    <source>
        <dbReference type="EMBL" id="KAJ8337468.1"/>
    </source>
</evidence>
<sequence>MRDASLGYQTSHIEVPHTFSKKFCNQTRHLHASISQHQVNTTRWIIMPQIPPLFAVEFFWHSRVVRAMASSVGSGSLSFSISFSSAWSQWWQELLAQGQWERLSALLASSFSGTRA</sequence>
<evidence type="ECO:0000313" key="2">
    <source>
        <dbReference type="Proteomes" id="UP001152622"/>
    </source>
</evidence>
<dbReference type="EMBL" id="JAINUF010000018">
    <property type="protein sequence ID" value="KAJ8337468.1"/>
    <property type="molecule type" value="Genomic_DNA"/>
</dbReference>
<dbReference type="AlphaFoldDB" id="A0A9Q1ID72"/>
<accession>A0A9Q1ID72</accession>
<name>A0A9Q1ID72_SYNKA</name>
<reference evidence="1" key="1">
    <citation type="journal article" date="2023" name="Science">
        <title>Genome structures resolve the early diversification of teleost fishes.</title>
        <authorList>
            <person name="Parey E."/>
            <person name="Louis A."/>
            <person name="Montfort J."/>
            <person name="Bouchez O."/>
            <person name="Roques C."/>
            <person name="Iampietro C."/>
            <person name="Lluch J."/>
            <person name="Castinel A."/>
            <person name="Donnadieu C."/>
            <person name="Desvignes T."/>
            <person name="Floi Bucao C."/>
            <person name="Jouanno E."/>
            <person name="Wen M."/>
            <person name="Mejri S."/>
            <person name="Dirks R."/>
            <person name="Jansen H."/>
            <person name="Henkel C."/>
            <person name="Chen W.J."/>
            <person name="Zahm M."/>
            <person name="Cabau C."/>
            <person name="Klopp C."/>
            <person name="Thompson A.W."/>
            <person name="Robinson-Rechavi M."/>
            <person name="Braasch I."/>
            <person name="Lecointre G."/>
            <person name="Bobe J."/>
            <person name="Postlethwait J.H."/>
            <person name="Berthelot C."/>
            <person name="Roest Crollius H."/>
            <person name="Guiguen Y."/>
        </authorList>
    </citation>
    <scope>NUCLEOTIDE SEQUENCE</scope>
    <source>
        <strain evidence="1">WJC10195</strain>
    </source>
</reference>